<dbReference type="SUPFAM" id="SSF52058">
    <property type="entry name" value="L domain-like"/>
    <property type="match status" value="2"/>
</dbReference>
<proteinExistence type="predicted"/>
<dbReference type="InterPro" id="IPR013210">
    <property type="entry name" value="LRR_N_plant-typ"/>
</dbReference>
<feature type="chain" id="PRO_5012210034" description="Leucine-rich repeat-containing N-terminal plant-type domain-containing protein" evidence="12">
    <location>
        <begin position="19"/>
        <end position="744"/>
    </location>
</feature>
<organism evidence="14 15">
    <name type="scientific">Corchorus olitorius</name>
    <dbReference type="NCBI Taxonomy" id="93759"/>
    <lineage>
        <taxon>Eukaryota</taxon>
        <taxon>Viridiplantae</taxon>
        <taxon>Streptophyta</taxon>
        <taxon>Embryophyta</taxon>
        <taxon>Tracheophyta</taxon>
        <taxon>Spermatophyta</taxon>
        <taxon>Magnoliopsida</taxon>
        <taxon>eudicotyledons</taxon>
        <taxon>Gunneridae</taxon>
        <taxon>Pentapetalae</taxon>
        <taxon>rosids</taxon>
        <taxon>malvids</taxon>
        <taxon>Malvales</taxon>
        <taxon>Malvaceae</taxon>
        <taxon>Grewioideae</taxon>
        <taxon>Apeibeae</taxon>
        <taxon>Corchorus</taxon>
    </lineage>
</organism>
<evidence type="ECO:0000256" key="3">
    <source>
        <dbReference type="ARBA" id="ARBA00022692"/>
    </source>
</evidence>
<keyword evidence="2" id="KW-0433">Leucine-rich repeat</keyword>
<evidence type="ECO:0000256" key="5">
    <source>
        <dbReference type="ARBA" id="ARBA00022737"/>
    </source>
</evidence>
<dbReference type="InterPro" id="IPR032675">
    <property type="entry name" value="LRR_dom_sf"/>
</dbReference>
<evidence type="ECO:0000313" key="14">
    <source>
        <dbReference type="EMBL" id="OMO73991.1"/>
    </source>
</evidence>
<dbReference type="FunFam" id="3.80.10.10:FF:000101">
    <property type="entry name" value="LRR receptor-like serine/threonine-protein kinase ERECTA"/>
    <property type="match status" value="1"/>
</dbReference>
<dbReference type="FunFam" id="3.80.10.10:FF:000095">
    <property type="entry name" value="LRR receptor-like serine/threonine-protein kinase GSO1"/>
    <property type="match status" value="1"/>
</dbReference>
<keyword evidence="4 12" id="KW-0732">Signal</keyword>
<evidence type="ECO:0000256" key="1">
    <source>
        <dbReference type="ARBA" id="ARBA00004479"/>
    </source>
</evidence>
<feature type="domain" description="Leucine-rich repeat-containing N-terminal plant-type" evidence="13">
    <location>
        <begin position="37"/>
        <end position="75"/>
    </location>
</feature>
<dbReference type="EMBL" id="AWUE01019374">
    <property type="protein sequence ID" value="OMO73991.1"/>
    <property type="molecule type" value="Genomic_DNA"/>
</dbReference>
<dbReference type="FunFam" id="3.80.10.10:FF:000383">
    <property type="entry name" value="Leucine-rich repeat receptor protein kinase EMS1"/>
    <property type="match status" value="1"/>
</dbReference>
<dbReference type="GO" id="GO:0005524">
    <property type="term" value="F:ATP binding"/>
    <property type="evidence" value="ECO:0007669"/>
    <property type="project" value="UniProtKB-KW"/>
</dbReference>
<keyword evidence="6" id="KW-0547">Nucleotide-binding</keyword>
<comment type="caution">
    <text evidence="14">The sequence shown here is derived from an EMBL/GenBank/DDBJ whole genome shotgun (WGS) entry which is preliminary data.</text>
</comment>
<evidence type="ECO:0000313" key="15">
    <source>
        <dbReference type="Proteomes" id="UP000187203"/>
    </source>
</evidence>
<keyword evidence="11" id="KW-0325">Glycoprotein</keyword>
<keyword evidence="3" id="KW-0812">Transmembrane</keyword>
<evidence type="ECO:0000256" key="10">
    <source>
        <dbReference type="ARBA" id="ARBA00023170"/>
    </source>
</evidence>
<sequence>MAFIRLFFILLLQHLVSSSANADSASFYPHHHRHSLQKDKTALLEFKRSIFDPNSTLSNWEEAVFVCNFTGITCDKHHNHVIQINLTGSKLVGKISPFISNLTHLRYLILDDNHFIGTIPPELSSLQHLQTLSLMKNNLTGPIPDTFSLLTNLTFFSVRENSLTGSLPPTFFSNCTKLGNVDLSYNFFAGQIPAEIGNCQGLWTLNLYNNQFTGQLPASLTNVTLYNLDVEYNLLSGELPLYLVGKQPTLMFLHLSYNNMTSHDSNTNLYPFFAALRNCTELEELELAGMGLGGTLPSSIGHPNLIRIELQENRIFGSIPPEIGNLPNLNVLNLTSNLLNGTIPEEIGRLSRLEQLSLSHNFFNMTIPAALAKLLHLGLLDLSNNNFCGEIPASLGDLLQLSFLFLNNNLLSGAIPPKLLKCTKLNKLDLSHNKLTGRIPQEIAELREIRIFINLSHNFLEGPLPIELSKLENVLAMDLSSNNLSGNIFPQISSCIAVEVINFSYNSLQGQLPDSLGELRNLKSFDVSRNNISGMIPKSLSKINLTFLNLSYNNFEGTIPTGGIFNSATNMSFLGNQHLCGKAFMCCVIGIRRVKLMVSSRRTERSRKPPTPEITQNFPRITYRELSEATGGAGNGAGPFENMGNSTANMLTGSIGYIAPEKVVDSSLIRASRDQSTEVKRMWEVAIGELIELGILCTQETPSTRPTMLDAADDLDRLKRYLSGDTTATFASSLGISSSTLDDD</sequence>
<dbReference type="SMART" id="SM00369">
    <property type="entry name" value="LRR_TYP"/>
    <property type="match status" value="5"/>
</dbReference>
<evidence type="ECO:0000256" key="12">
    <source>
        <dbReference type="SAM" id="SignalP"/>
    </source>
</evidence>
<keyword evidence="7" id="KW-0067">ATP-binding</keyword>
<accession>A0A1R3HUX8</accession>
<feature type="signal peptide" evidence="12">
    <location>
        <begin position="1"/>
        <end position="18"/>
    </location>
</feature>
<gene>
    <name evidence="14" type="ORF">COLO4_26763</name>
</gene>
<dbReference type="Proteomes" id="UP000187203">
    <property type="component" value="Unassembled WGS sequence"/>
</dbReference>
<dbReference type="STRING" id="93759.A0A1R3HUX8"/>
<dbReference type="InterPro" id="IPR001611">
    <property type="entry name" value="Leu-rich_rpt"/>
</dbReference>
<dbReference type="Gene3D" id="3.80.10.10">
    <property type="entry name" value="Ribonuclease Inhibitor"/>
    <property type="match status" value="3"/>
</dbReference>
<dbReference type="GO" id="GO:0016020">
    <property type="term" value="C:membrane"/>
    <property type="evidence" value="ECO:0007669"/>
    <property type="project" value="UniProtKB-SubCell"/>
</dbReference>
<evidence type="ECO:0000256" key="7">
    <source>
        <dbReference type="ARBA" id="ARBA00022840"/>
    </source>
</evidence>
<dbReference type="Pfam" id="PF00560">
    <property type="entry name" value="LRR_1"/>
    <property type="match status" value="6"/>
</dbReference>
<protein>
    <recommendedName>
        <fullName evidence="13">Leucine-rich repeat-containing N-terminal plant-type domain-containing protein</fullName>
    </recommendedName>
</protein>
<keyword evidence="10" id="KW-0675">Receptor</keyword>
<reference evidence="15" key="1">
    <citation type="submission" date="2013-09" db="EMBL/GenBank/DDBJ databases">
        <title>Corchorus olitorius genome sequencing.</title>
        <authorList>
            <person name="Alam M."/>
            <person name="Haque M.S."/>
            <person name="Islam M.S."/>
            <person name="Emdad E.M."/>
            <person name="Islam M.M."/>
            <person name="Ahmed B."/>
            <person name="Halim A."/>
            <person name="Hossen Q.M.M."/>
            <person name="Hossain M.Z."/>
            <person name="Ahmed R."/>
            <person name="Khan M.M."/>
            <person name="Islam R."/>
            <person name="Rashid M.M."/>
            <person name="Khan S.A."/>
            <person name="Rahman M.S."/>
            <person name="Alam M."/>
            <person name="Yahiya A.S."/>
            <person name="Khan M.S."/>
            <person name="Azam M.S."/>
            <person name="Haque T."/>
            <person name="Lashkar M.Z.H."/>
            <person name="Akhand A.I."/>
            <person name="Morshed G."/>
            <person name="Roy S."/>
            <person name="Uddin K.S."/>
            <person name="Rabeya T."/>
            <person name="Hossain A.S."/>
            <person name="Chowdhury A."/>
            <person name="Snigdha A.R."/>
            <person name="Mortoza M.S."/>
            <person name="Matin S.A."/>
            <person name="Hoque S.M.E."/>
            <person name="Islam M.K."/>
            <person name="Roy D.K."/>
            <person name="Haider R."/>
            <person name="Moosa M.M."/>
            <person name="Elias S.M."/>
            <person name="Hasan A.M."/>
            <person name="Jahan S."/>
            <person name="Shafiuddin M."/>
            <person name="Mahmood N."/>
            <person name="Shommy N.S."/>
        </authorList>
    </citation>
    <scope>NUCLEOTIDE SEQUENCE [LARGE SCALE GENOMIC DNA]</scope>
    <source>
        <strain evidence="15">cv. O-4</strain>
    </source>
</reference>
<keyword evidence="15" id="KW-1185">Reference proteome</keyword>
<evidence type="ECO:0000259" key="13">
    <source>
        <dbReference type="Pfam" id="PF08263"/>
    </source>
</evidence>
<dbReference type="OrthoDB" id="4062651at2759"/>
<name>A0A1R3HUX8_9ROSI</name>
<evidence type="ECO:0000256" key="6">
    <source>
        <dbReference type="ARBA" id="ARBA00022741"/>
    </source>
</evidence>
<dbReference type="InterPro" id="IPR003591">
    <property type="entry name" value="Leu-rich_rpt_typical-subtyp"/>
</dbReference>
<keyword evidence="8" id="KW-1133">Transmembrane helix</keyword>
<evidence type="ECO:0000256" key="8">
    <source>
        <dbReference type="ARBA" id="ARBA00022989"/>
    </source>
</evidence>
<evidence type="ECO:0000256" key="4">
    <source>
        <dbReference type="ARBA" id="ARBA00022729"/>
    </source>
</evidence>
<comment type="subcellular location">
    <subcellularLocation>
        <location evidence="1">Membrane</location>
        <topology evidence="1">Single-pass type I membrane protein</topology>
    </subcellularLocation>
</comment>
<dbReference type="PANTHER" id="PTHR48060:SF21">
    <property type="entry name" value="L DOMAIN-LIKE PROTEIN"/>
    <property type="match status" value="1"/>
</dbReference>
<dbReference type="Pfam" id="PF08263">
    <property type="entry name" value="LRRNT_2"/>
    <property type="match status" value="1"/>
</dbReference>
<dbReference type="InterPro" id="IPR053211">
    <property type="entry name" value="DNA_repair-toleration"/>
</dbReference>
<dbReference type="PANTHER" id="PTHR48060">
    <property type="entry name" value="DNA DAMAGE-REPAIR/TOLERATION PROTEIN DRT100"/>
    <property type="match status" value="1"/>
</dbReference>
<keyword evidence="9" id="KW-0472">Membrane</keyword>
<keyword evidence="5" id="KW-0677">Repeat</keyword>
<dbReference type="Pfam" id="PF13855">
    <property type="entry name" value="LRR_8"/>
    <property type="match status" value="2"/>
</dbReference>
<evidence type="ECO:0000256" key="11">
    <source>
        <dbReference type="ARBA" id="ARBA00023180"/>
    </source>
</evidence>
<evidence type="ECO:0000256" key="2">
    <source>
        <dbReference type="ARBA" id="ARBA00022614"/>
    </source>
</evidence>
<evidence type="ECO:0000256" key="9">
    <source>
        <dbReference type="ARBA" id="ARBA00023136"/>
    </source>
</evidence>
<dbReference type="AlphaFoldDB" id="A0A1R3HUX8"/>